<dbReference type="Proteomes" id="UP001642260">
    <property type="component" value="Unassembled WGS sequence"/>
</dbReference>
<comment type="caution">
    <text evidence="1">The sequence shown here is derived from an EMBL/GenBank/DDBJ whole genome shotgun (WGS) entry which is preliminary data.</text>
</comment>
<organism evidence="1 2">
    <name type="scientific">Eruca vesicaria subsp. sativa</name>
    <name type="common">Garden rocket</name>
    <name type="synonym">Eruca sativa</name>
    <dbReference type="NCBI Taxonomy" id="29727"/>
    <lineage>
        <taxon>Eukaryota</taxon>
        <taxon>Viridiplantae</taxon>
        <taxon>Streptophyta</taxon>
        <taxon>Embryophyta</taxon>
        <taxon>Tracheophyta</taxon>
        <taxon>Spermatophyta</taxon>
        <taxon>Magnoliopsida</taxon>
        <taxon>eudicotyledons</taxon>
        <taxon>Gunneridae</taxon>
        <taxon>Pentapetalae</taxon>
        <taxon>rosids</taxon>
        <taxon>malvids</taxon>
        <taxon>Brassicales</taxon>
        <taxon>Brassicaceae</taxon>
        <taxon>Brassiceae</taxon>
        <taxon>Eruca</taxon>
    </lineage>
</organism>
<sequence length="61" mass="6893">MNRVGDIPAYFIRNWHVRDIPPIARTSADPPPKVPFYATTNSFARTNSDLAASEKSGYFTY</sequence>
<name>A0ABC8KMX7_ERUVS</name>
<proteinExistence type="predicted"/>
<evidence type="ECO:0000313" key="2">
    <source>
        <dbReference type="Proteomes" id="UP001642260"/>
    </source>
</evidence>
<evidence type="ECO:0000313" key="1">
    <source>
        <dbReference type="EMBL" id="CAH8360581.1"/>
    </source>
</evidence>
<keyword evidence="2" id="KW-1185">Reference proteome</keyword>
<gene>
    <name evidence="1" type="ORF">ERUC_LOCUS26337</name>
</gene>
<dbReference type="AlphaFoldDB" id="A0ABC8KMX7"/>
<protein>
    <submittedName>
        <fullName evidence="1">Uncharacterized protein</fullName>
    </submittedName>
</protein>
<dbReference type="EMBL" id="CAKOAT010289266">
    <property type="protein sequence ID" value="CAH8360581.1"/>
    <property type="molecule type" value="Genomic_DNA"/>
</dbReference>
<reference evidence="1 2" key="1">
    <citation type="submission" date="2022-03" db="EMBL/GenBank/DDBJ databases">
        <authorList>
            <person name="Macdonald S."/>
            <person name="Ahmed S."/>
            <person name="Newling K."/>
        </authorList>
    </citation>
    <scope>NUCLEOTIDE SEQUENCE [LARGE SCALE GENOMIC DNA]</scope>
</reference>
<accession>A0ABC8KMX7</accession>